<dbReference type="RefSeq" id="WP_344479266.1">
    <property type="nucleotide sequence ID" value="NZ_BAAASB010000012.1"/>
</dbReference>
<dbReference type="EMBL" id="JBHSKP010000036">
    <property type="protein sequence ID" value="MFC5156550.1"/>
    <property type="molecule type" value="Genomic_DNA"/>
</dbReference>
<proteinExistence type="predicted"/>
<keyword evidence="2" id="KW-1185">Reference proteome</keyword>
<accession>A0ABW0AS00</accession>
<gene>
    <name evidence="1" type="ORF">ACFPRH_33040</name>
</gene>
<reference evidence="2" key="1">
    <citation type="journal article" date="2019" name="Int. J. Syst. Evol. Microbiol.">
        <title>The Global Catalogue of Microorganisms (GCM) 10K type strain sequencing project: providing services to taxonomists for standard genome sequencing and annotation.</title>
        <authorList>
            <consortium name="The Broad Institute Genomics Platform"/>
            <consortium name="The Broad Institute Genome Sequencing Center for Infectious Disease"/>
            <person name="Wu L."/>
            <person name="Ma J."/>
        </authorList>
    </citation>
    <scope>NUCLEOTIDE SEQUENCE [LARGE SCALE GENOMIC DNA]</scope>
    <source>
        <strain evidence="2">PCU 266</strain>
    </source>
</reference>
<protein>
    <submittedName>
        <fullName evidence="1">Uncharacterized protein</fullName>
    </submittedName>
</protein>
<evidence type="ECO:0000313" key="1">
    <source>
        <dbReference type="EMBL" id="MFC5156550.1"/>
    </source>
</evidence>
<name>A0ABW0AS00_9ACTN</name>
<evidence type="ECO:0000313" key="2">
    <source>
        <dbReference type="Proteomes" id="UP001596160"/>
    </source>
</evidence>
<comment type="caution">
    <text evidence="1">The sequence shown here is derived from an EMBL/GenBank/DDBJ whole genome shotgun (WGS) entry which is preliminary data.</text>
</comment>
<sequence>MSVPGFTRTRPAHVPAGDRLLPQEISCESVVGPGCHTNCEYPEGFDDNCYSRCLENSCQYWDELGVAVVMA</sequence>
<organism evidence="1 2">
    <name type="scientific">Streptomyces amakusaensis</name>
    <dbReference type="NCBI Taxonomy" id="67271"/>
    <lineage>
        <taxon>Bacteria</taxon>
        <taxon>Bacillati</taxon>
        <taxon>Actinomycetota</taxon>
        <taxon>Actinomycetes</taxon>
        <taxon>Kitasatosporales</taxon>
        <taxon>Streptomycetaceae</taxon>
        <taxon>Streptomyces</taxon>
    </lineage>
</organism>
<dbReference type="Proteomes" id="UP001596160">
    <property type="component" value="Unassembled WGS sequence"/>
</dbReference>